<protein>
    <recommendedName>
        <fullName evidence="3">Glycosyl transferase family 11</fullName>
    </recommendedName>
</protein>
<evidence type="ECO:0000313" key="2">
    <source>
        <dbReference type="Proteomes" id="UP000178841"/>
    </source>
</evidence>
<comment type="caution">
    <text evidence="1">The sequence shown here is derived from an EMBL/GenBank/DDBJ whole genome shotgun (WGS) entry which is preliminary data.</text>
</comment>
<dbReference type="EMBL" id="MHLH01000003">
    <property type="protein sequence ID" value="OGZ04652.1"/>
    <property type="molecule type" value="Genomic_DNA"/>
</dbReference>
<dbReference type="Proteomes" id="UP000178841">
    <property type="component" value="Unassembled WGS sequence"/>
</dbReference>
<gene>
    <name evidence="1" type="ORF">A2648_00955</name>
</gene>
<dbReference type="STRING" id="1798657.A2648_00955"/>
<proteinExistence type="predicted"/>
<sequence length="312" mass="36982">MKKIVIIKSGGNELANQLWNYISVYAYALERGYRLVNPAFFEYGSYFNMVSAPGLLFKLFFLGPFKNYNKRKTALRRRIWRKFYTWYTKIVIFFADKNLTSSNDRESIVYYLPPSVPSTKELALLENNSKTMYFDGWLFRNPRGIEKYREKIKEYFKPRKDIEAQAKSNIEKLKNHYEKVVGVHIRQRDYEKWRNGQYFIKQGRVREIINEYLQGAGLDSSKICFAITSDGPIETSMFNGLNIFVSKENMVHDIFFLARTDLIIGSNSTFGAFASYYGNIPFIVMQKEKVDWDYYRDKAKFFENKYSTFVNY</sequence>
<name>A0A1G2CTV5_9BACT</name>
<organism evidence="1 2">
    <name type="scientific">Candidatus Lloydbacteria bacterium RIFCSPHIGHO2_01_FULL_41_20</name>
    <dbReference type="NCBI Taxonomy" id="1798657"/>
    <lineage>
        <taxon>Bacteria</taxon>
        <taxon>Candidatus Lloydiibacteriota</taxon>
    </lineage>
</organism>
<dbReference type="AlphaFoldDB" id="A0A1G2CTV5"/>
<evidence type="ECO:0000313" key="1">
    <source>
        <dbReference type="EMBL" id="OGZ04652.1"/>
    </source>
</evidence>
<evidence type="ECO:0008006" key="3">
    <source>
        <dbReference type="Google" id="ProtNLM"/>
    </source>
</evidence>
<accession>A0A1G2CTV5</accession>
<reference evidence="1 2" key="1">
    <citation type="journal article" date="2016" name="Nat. Commun.">
        <title>Thousands of microbial genomes shed light on interconnected biogeochemical processes in an aquifer system.</title>
        <authorList>
            <person name="Anantharaman K."/>
            <person name="Brown C.T."/>
            <person name="Hug L.A."/>
            <person name="Sharon I."/>
            <person name="Castelle C.J."/>
            <person name="Probst A.J."/>
            <person name="Thomas B.C."/>
            <person name="Singh A."/>
            <person name="Wilkins M.J."/>
            <person name="Karaoz U."/>
            <person name="Brodie E.L."/>
            <person name="Williams K.H."/>
            <person name="Hubbard S.S."/>
            <person name="Banfield J.F."/>
        </authorList>
    </citation>
    <scope>NUCLEOTIDE SEQUENCE [LARGE SCALE GENOMIC DNA]</scope>
</reference>